<gene>
    <name evidence="2" type="ORF">HXN33_09380</name>
</gene>
<dbReference type="RefSeq" id="WP_025791992.1">
    <property type="nucleotide sequence ID" value="NZ_JABZSL010000034.1"/>
</dbReference>
<comment type="caution">
    <text evidence="2">The sequence shown here is derived from an EMBL/GenBank/DDBJ whole genome shotgun (WGS) entry which is preliminary data.</text>
</comment>
<sequence length="235" mass="24562">MKNLFVLPIFTVIFLSSCGTYAGSGAMTGGSLGSVLGSAIGGIAGGGRGSNIGTIVGMAGGAMVGATIGAKADKHNKSSIVDNVYDSQDNSHIDTCVSIQDRGVASSDTVEHNVFLDNRSTPYVEITNAYLSDNNHDGVLSRNEEGKLIFDITNYGTVAVNNIQPSVVMIADEQDIQISPSINVVTIAPGKTIRYTATIKAGKKLTNGSTTFALTVLQGKRSICKVNKLEITTRK</sequence>
<organism evidence="2 3">
    <name type="scientific">Prevotella histicola</name>
    <dbReference type="NCBI Taxonomy" id="470565"/>
    <lineage>
        <taxon>Bacteria</taxon>
        <taxon>Pseudomonadati</taxon>
        <taxon>Bacteroidota</taxon>
        <taxon>Bacteroidia</taxon>
        <taxon>Bacteroidales</taxon>
        <taxon>Prevotellaceae</taxon>
        <taxon>Prevotella</taxon>
    </lineage>
</organism>
<dbReference type="PROSITE" id="PS51257">
    <property type="entry name" value="PROKAR_LIPOPROTEIN"/>
    <property type="match status" value="1"/>
</dbReference>
<dbReference type="AlphaFoldDB" id="A0A930HZF4"/>
<reference evidence="2" key="1">
    <citation type="submission" date="2020-04" db="EMBL/GenBank/DDBJ databases">
        <title>Deep metagenomics examines the oral microbiome during advanced dental caries in children, revealing novel taxa and co-occurrences with host molecules.</title>
        <authorList>
            <person name="Baker J.L."/>
            <person name="Morton J.T."/>
            <person name="Dinis M."/>
            <person name="Alvarez R."/>
            <person name="Tran N.C."/>
            <person name="Knight R."/>
            <person name="Edlund A."/>
        </authorList>
    </citation>
    <scope>NUCLEOTIDE SEQUENCE</scope>
    <source>
        <strain evidence="2">JCVI_25_bin.9</strain>
    </source>
</reference>
<evidence type="ECO:0000256" key="1">
    <source>
        <dbReference type="SAM" id="SignalP"/>
    </source>
</evidence>
<name>A0A930HZF4_9BACT</name>
<accession>A0A930HZF4</accession>
<feature type="chain" id="PRO_5037044139" description="Glycine zipper domain-containing protein" evidence="1">
    <location>
        <begin position="23"/>
        <end position="235"/>
    </location>
</feature>
<feature type="signal peptide" evidence="1">
    <location>
        <begin position="1"/>
        <end position="22"/>
    </location>
</feature>
<dbReference type="Proteomes" id="UP000757461">
    <property type="component" value="Unassembled WGS sequence"/>
</dbReference>
<evidence type="ECO:0000313" key="2">
    <source>
        <dbReference type="EMBL" id="MBF1415776.1"/>
    </source>
</evidence>
<dbReference type="EMBL" id="JABZSQ010000218">
    <property type="protein sequence ID" value="MBF1415776.1"/>
    <property type="molecule type" value="Genomic_DNA"/>
</dbReference>
<evidence type="ECO:0000313" key="3">
    <source>
        <dbReference type="Proteomes" id="UP000757461"/>
    </source>
</evidence>
<proteinExistence type="predicted"/>
<keyword evidence="1" id="KW-0732">Signal</keyword>
<evidence type="ECO:0008006" key="4">
    <source>
        <dbReference type="Google" id="ProtNLM"/>
    </source>
</evidence>
<protein>
    <recommendedName>
        <fullName evidence="4">Glycine zipper domain-containing protein</fullName>
    </recommendedName>
</protein>